<gene>
    <name evidence="1" type="ORF">RJ639_025269</name>
</gene>
<organism evidence="1 2">
    <name type="scientific">Escallonia herrerae</name>
    <dbReference type="NCBI Taxonomy" id="1293975"/>
    <lineage>
        <taxon>Eukaryota</taxon>
        <taxon>Viridiplantae</taxon>
        <taxon>Streptophyta</taxon>
        <taxon>Embryophyta</taxon>
        <taxon>Tracheophyta</taxon>
        <taxon>Spermatophyta</taxon>
        <taxon>Magnoliopsida</taxon>
        <taxon>eudicotyledons</taxon>
        <taxon>Gunneridae</taxon>
        <taxon>Pentapetalae</taxon>
        <taxon>asterids</taxon>
        <taxon>campanulids</taxon>
        <taxon>Escalloniales</taxon>
        <taxon>Escalloniaceae</taxon>
        <taxon>Escallonia</taxon>
    </lineage>
</organism>
<name>A0AA88UY19_9ASTE</name>
<accession>A0AA88UY19</accession>
<proteinExistence type="predicted"/>
<comment type="caution">
    <text evidence="1">The sequence shown here is derived from an EMBL/GenBank/DDBJ whole genome shotgun (WGS) entry which is preliminary data.</text>
</comment>
<sequence length="145" mass="16300">MGRELSGDHTVTSCSSIALLQERFRQLQKVKEMREGKELLRLFTDSERCTATGSSSSMECSKLFFHPDQLINVPLPRQPPFQVSLSLWPSSSPSPQVINHVDLWNNKAQPQLTKTPSLWLSDISLARSPFKYDDAGSDVDTSLHL</sequence>
<dbReference type="PANTHER" id="PTHR34570">
    <property type="entry name" value="OS03G0593100 PROTEIN"/>
    <property type="match status" value="1"/>
</dbReference>
<dbReference type="EMBL" id="JAVXUP010004016">
    <property type="protein sequence ID" value="KAK2997728.1"/>
    <property type="molecule type" value="Genomic_DNA"/>
</dbReference>
<evidence type="ECO:0000313" key="1">
    <source>
        <dbReference type="EMBL" id="KAK2997728.1"/>
    </source>
</evidence>
<reference evidence="1" key="1">
    <citation type="submission" date="2022-12" db="EMBL/GenBank/DDBJ databases">
        <title>Draft genome assemblies for two species of Escallonia (Escalloniales).</title>
        <authorList>
            <person name="Chanderbali A."/>
            <person name="Dervinis C."/>
            <person name="Anghel I."/>
            <person name="Soltis D."/>
            <person name="Soltis P."/>
            <person name="Zapata F."/>
        </authorList>
    </citation>
    <scope>NUCLEOTIDE SEQUENCE</scope>
    <source>
        <strain evidence="1">UCBG64.0493</strain>
        <tissue evidence="1">Leaf</tissue>
    </source>
</reference>
<keyword evidence="2" id="KW-1185">Reference proteome</keyword>
<protein>
    <submittedName>
        <fullName evidence="1">Uncharacterized protein</fullName>
    </submittedName>
</protein>
<dbReference type="AlphaFoldDB" id="A0AA88UY19"/>
<dbReference type="PANTHER" id="PTHR34570:SF12">
    <property type="entry name" value="EXPRESSED PROTEIN"/>
    <property type="match status" value="1"/>
</dbReference>
<dbReference type="Proteomes" id="UP001188597">
    <property type="component" value="Unassembled WGS sequence"/>
</dbReference>
<evidence type="ECO:0000313" key="2">
    <source>
        <dbReference type="Proteomes" id="UP001188597"/>
    </source>
</evidence>